<dbReference type="InterPro" id="IPR022698">
    <property type="entry name" value="OrsD"/>
</dbReference>
<proteinExistence type="predicted"/>
<name>A0A9W8ZBI7_9PLEO</name>
<sequence length="506" mass="55980">MPPVRLGPKDLLEYDATYGVIICRECRYAIQKSALQSHLLRHKIFRHERHTLLSLISRLDVVKPEDVPLPPPTSKPIEALPVSSGLRCIVGQCESLYASSKRMRRHQLERHDLADSETDGANAMVRPVSLQTFFRGTKIRYFEVAGPATSEAPKPPPSMEMINMDLGVQPPQISDLVATPIALAPVIDLHHLGYLHHFLQDTSLSLPTVDPKNSLYWHHEFVAQALQQDWLMAGLLAVAASHKATIAHATSTATAHHERSLSLLREYQEGLQAHLIRQKTICAWSTDSLEAVTTPRLTMLQGKPTPRQEVLDQLANIVSCAHVLFRATHSSTLEALTTPMRGLVSKDMIDKPDSIDRAAKLMEIDEADRDPILSCLLDRISSLPTRMAGPLVRPQSPEDLQAVMVALSAIAKLIDSCAAGFEPESEEITFCAMSTWLSGAADSFHELIARNNAAALIVLAHWAGSLVRKVEENGCWFLKGAADFMLARIRERLAQEPAIHALLEEL</sequence>
<accession>A0A9W8ZBI7</accession>
<evidence type="ECO:0000313" key="3">
    <source>
        <dbReference type="Proteomes" id="UP001140510"/>
    </source>
</evidence>
<feature type="domain" description="C2H2-type" evidence="1">
    <location>
        <begin position="21"/>
        <end position="42"/>
    </location>
</feature>
<dbReference type="PANTHER" id="PTHR47657:SF3">
    <property type="entry name" value="ORSELLINIC ACID_F9775 BIOSYNTHESIS CLUSTER PROTEIN D-RELATED"/>
    <property type="match status" value="1"/>
</dbReference>
<dbReference type="SMART" id="SM00355">
    <property type="entry name" value="ZnF_C2H2"/>
    <property type="match status" value="2"/>
</dbReference>
<keyword evidence="3" id="KW-1185">Reference proteome</keyword>
<reference evidence="2" key="1">
    <citation type="submission" date="2022-10" db="EMBL/GenBank/DDBJ databases">
        <title>Tapping the CABI collections for fungal endophytes: first genome assemblies for Collariella, Neodidymelliopsis, Ascochyta clinopodiicola, Didymella pomorum, Didymosphaeria variabile, Neocosmospora piperis and Neocucurbitaria cava.</title>
        <authorList>
            <person name="Hill R."/>
        </authorList>
    </citation>
    <scope>NUCLEOTIDE SEQUENCE</scope>
    <source>
        <strain evidence="2">IMI 355091</strain>
    </source>
</reference>
<dbReference type="InterPro" id="IPR052400">
    <property type="entry name" value="Zn2-C6_fungal_TF"/>
</dbReference>
<dbReference type="InterPro" id="IPR013087">
    <property type="entry name" value="Znf_C2H2_type"/>
</dbReference>
<evidence type="ECO:0000259" key="1">
    <source>
        <dbReference type="SMART" id="SM00355"/>
    </source>
</evidence>
<dbReference type="GO" id="GO:0000981">
    <property type="term" value="F:DNA-binding transcription factor activity, RNA polymerase II-specific"/>
    <property type="evidence" value="ECO:0007669"/>
    <property type="project" value="TreeGrafter"/>
</dbReference>
<feature type="domain" description="C2H2-type" evidence="1">
    <location>
        <begin position="86"/>
        <end position="111"/>
    </location>
</feature>
<dbReference type="Proteomes" id="UP001140510">
    <property type="component" value="Unassembled WGS sequence"/>
</dbReference>
<protein>
    <recommendedName>
        <fullName evidence="1">C2H2-type domain-containing protein</fullName>
    </recommendedName>
</protein>
<gene>
    <name evidence="2" type="ORF">N0V91_006167</name>
</gene>
<dbReference type="EMBL" id="JAPEVA010000046">
    <property type="protein sequence ID" value="KAJ4404057.1"/>
    <property type="molecule type" value="Genomic_DNA"/>
</dbReference>
<organism evidence="2 3">
    <name type="scientific">Didymella pomorum</name>
    <dbReference type="NCBI Taxonomy" id="749634"/>
    <lineage>
        <taxon>Eukaryota</taxon>
        <taxon>Fungi</taxon>
        <taxon>Dikarya</taxon>
        <taxon>Ascomycota</taxon>
        <taxon>Pezizomycotina</taxon>
        <taxon>Dothideomycetes</taxon>
        <taxon>Pleosporomycetidae</taxon>
        <taxon>Pleosporales</taxon>
        <taxon>Pleosporineae</taxon>
        <taxon>Didymellaceae</taxon>
        <taxon>Didymella</taxon>
    </lineage>
</organism>
<evidence type="ECO:0000313" key="2">
    <source>
        <dbReference type="EMBL" id="KAJ4404057.1"/>
    </source>
</evidence>
<dbReference type="OrthoDB" id="416217at2759"/>
<dbReference type="Pfam" id="PF12013">
    <property type="entry name" value="OrsD"/>
    <property type="match status" value="1"/>
</dbReference>
<dbReference type="AlphaFoldDB" id="A0A9W8ZBI7"/>
<comment type="caution">
    <text evidence="2">The sequence shown here is derived from an EMBL/GenBank/DDBJ whole genome shotgun (WGS) entry which is preliminary data.</text>
</comment>
<dbReference type="PANTHER" id="PTHR47657">
    <property type="entry name" value="STEROL REGULATORY ELEMENT-BINDING PROTEIN ECM22"/>
    <property type="match status" value="1"/>
</dbReference>